<dbReference type="EMBL" id="JRMQ02000011">
    <property type="protein sequence ID" value="TLE00557.1"/>
    <property type="molecule type" value="Genomic_DNA"/>
</dbReference>
<dbReference type="Proteomes" id="UP000029707">
    <property type="component" value="Unassembled WGS sequence"/>
</dbReference>
<dbReference type="InterPro" id="IPR036754">
    <property type="entry name" value="YbaK/aa-tRNA-synt-asso_dom_sf"/>
</dbReference>
<dbReference type="STRING" id="425400.LS65_02865"/>
<dbReference type="InterPro" id="IPR007214">
    <property type="entry name" value="YbaK/aa-tRNA-synth-assoc-dom"/>
</dbReference>
<proteinExistence type="predicted"/>
<dbReference type="Gene3D" id="3.90.960.10">
    <property type="entry name" value="YbaK/aminoacyl-tRNA synthetase-associated domain"/>
    <property type="match status" value="1"/>
</dbReference>
<dbReference type="PANTHER" id="PTHR30411">
    <property type="entry name" value="CYTOPLASMIC PROTEIN"/>
    <property type="match status" value="1"/>
</dbReference>
<organism evidence="2 3">
    <name type="scientific">Helicobacter japonicus</name>
    <dbReference type="NCBI Taxonomy" id="425400"/>
    <lineage>
        <taxon>Bacteria</taxon>
        <taxon>Pseudomonadati</taxon>
        <taxon>Campylobacterota</taxon>
        <taxon>Epsilonproteobacteria</taxon>
        <taxon>Campylobacterales</taxon>
        <taxon>Helicobacteraceae</taxon>
        <taxon>Helicobacter</taxon>
    </lineage>
</organism>
<dbReference type="Pfam" id="PF04073">
    <property type="entry name" value="tRNA_edit"/>
    <property type="match status" value="1"/>
</dbReference>
<keyword evidence="3" id="KW-1185">Reference proteome</keyword>
<protein>
    <submittedName>
        <fullName evidence="2">YbaK/EbsC family protein</fullName>
    </submittedName>
</protein>
<dbReference type="SUPFAM" id="SSF55826">
    <property type="entry name" value="YbaK/ProRS associated domain"/>
    <property type="match status" value="1"/>
</dbReference>
<comment type="caution">
    <text evidence="2">The sequence shown here is derived from an EMBL/GenBank/DDBJ whole genome shotgun (WGS) entry which is preliminary data.</text>
</comment>
<dbReference type="RefSeq" id="WP_034361145.1">
    <property type="nucleotide sequence ID" value="NZ_CAMRWY010000010.1"/>
</dbReference>
<dbReference type="PANTHER" id="PTHR30411:SF1">
    <property type="entry name" value="CYTOPLASMIC PROTEIN"/>
    <property type="match status" value="1"/>
</dbReference>
<evidence type="ECO:0000313" key="3">
    <source>
        <dbReference type="Proteomes" id="UP000029707"/>
    </source>
</evidence>
<dbReference type="OrthoDB" id="9809296at2"/>
<evidence type="ECO:0000259" key="1">
    <source>
        <dbReference type="Pfam" id="PF04073"/>
    </source>
</evidence>
<accession>A0A4U8TJR3</accession>
<gene>
    <name evidence="2" type="ORF">LS65_007650</name>
</gene>
<reference evidence="2 3" key="1">
    <citation type="journal article" date="2014" name="Genome Announc.">
        <title>Draft genome sequences of eight enterohepatic helicobacter species isolated from both laboratory and wild rodents.</title>
        <authorList>
            <person name="Sheh A."/>
            <person name="Shen Z."/>
            <person name="Fox J.G."/>
        </authorList>
    </citation>
    <scope>NUCLEOTIDE SEQUENCE [LARGE SCALE GENOMIC DNA]</scope>
    <source>
        <strain evidence="2 3">MIT 01-6451</strain>
    </source>
</reference>
<evidence type="ECO:0000313" key="2">
    <source>
        <dbReference type="EMBL" id="TLE00557.1"/>
    </source>
</evidence>
<name>A0A4U8TJR3_9HELI</name>
<feature type="domain" description="YbaK/aminoacyl-tRNA synthetase-associated" evidence="1">
    <location>
        <begin position="27"/>
        <end position="141"/>
    </location>
</feature>
<dbReference type="GO" id="GO:0002161">
    <property type="term" value="F:aminoacyl-tRNA deacylase activity"/>
    <property type="evidence" value="ECO:0007669"/>
    <property type="project" value="InterPro"/>
</dbReference>
<dbReference type="CDD" id="cd04333">
    <property type="entry name" value="ProX_deacylase"/>
    <property type="match status" value="1"/>
</dbReference>
<sequence length="156" mass="16779">MSLAKAREHLAKYGLEGKIMEFSASSASVVEAANAIGCKEREIVKTLSFMLGENPILIAVAGDYKINNAKFKEAFGTKAKMIPFDEVESRIGHAVGGVCPFGVNANVKAYLDICLQNLTTLYPACGNANSAVCLTLEELEKASCFEKYIDVCSPMT</sequence>
<dbReference type="AlphaFoldDB" id="A0A4U8TJR3"/>